<feature type="domain" description="HTH araC/xylS-type" evidence="4">
    <location>
        <begin position="158"/>
        <end position="256"/>
    </location>
</feature>
<evidence type="ECO:0000256" key="3">
    <source>
        <dbReference type="ARBA" id="ARBA00023163"/>
    </source>
</evidence>
<evidence type="ECO:0000259" key="4">
    <source>
        <dbReference type="PROSITE" id="PS01124"/>
    </source>
</evidence>
<dbReference type="PROSITE" id="PS00041">
    <property type="entry name" value="HTH_ARAC_FAMILY_1"/>
    <property type="match status" value="1"/>
</dbReference>
<reference evidence="7 9" key="3">
    <citation type="submission" date="2016-08" db="EMBL/GenBank/DDBJ databases">
        <authorList>
            <person name="Seilhamer J.J."/>
        </authorList>
    </citation>
    <scope>NUCLEOTIDE SEQUENCE [LARGE SCALE GENOMIC DNA]</scope>
    <source>
        <strain evidence="7 9">NML150140-1</strain>
    </source>
</reference>
<proteinExistence type="predicted"/>
<keyword evidence="1" id="KW-0805">Transcription regulation</keyword>
<accession>A0A1E3A733</accession>
<keyword evidence="3" id="KW-0804">Transcription</keyword>
<evidence type="ECO:0000313" key="8">
    <source>
        <dbReference type="Proteomes" id="UP000094067"/>
    </source>
</evidence>
<dbReference type="EMBL" id="MEHD01000055">
    <property type="protein sequence ID" value="ODR44523.1"/>
    <property type="molecule type" value="Genomic_DNA"/>
</dbReference>
<protein>
    <submittedName>
        <fullName evidence="6">AraC family transcriptional regulator</fullName>
    </submittedName>
    <submittedName>
        <fullName evidence="5">HTH-type transcriptional activator RhaR</fullName>
    </submittedName>
</protein>
<dbReference type="InterPro" id="IPR020449">
    <property type="entry name" value="Tscrpt_reg_AraC-type_HTH"/>
</dbReference>
<dbReference type="Pfam" id="PF12833">
    <property type="entry name" value="HTH_18"/>
    <property type="match status" value="1"/>
</dbReference>
<sequence>MITLHFCEYNRFNQDYDTIFRPGGSGDYLFLLLKTPMKIYLQEELIITKENACLLFTPQTPQHYQAVKRFCNSYLHFSSDLSPARQYGFPENEIFYPSNPAEIDSFIRSVQMEYFSLAEYRDEYIHCLISQMFISISRDLLHRADRKEDGENLYLLFQNLRLKMLSNCQEEWTIERLCQEVNLEKSQFYVYYHHFFSTTPKTDLLHVRMEKAKSLLSNEALQVQEAARLCGFTSLQHFTRYFRKYCGCSPREYGLSCKQKEEPVPGSSQ</sequence>
<dbReference type="SMART" id="SM00342">
    <property type="entry name" value="HTH_ARAC"/>
    <property type="match status" value="1"/>
</dbReference>
<evidence type="ECO:0000313" key="10">
    <source>
        <dbReference type="Proteomes" id="UP000094869"/>
    </source>
</evidence>
<dbReference type="RefSeq" id="WP_044968793.1">
    <property type="nucleotide sequence ID" value="NZ_DBFYTW010000334.1"/>
</dbReference>
<dbReference type="EMBL" id="MEHA01000026">
    <property type="protein sequence ID" value="ODR45577.1"/>
    <property type="molecule type" value="Genomic_DNA"/>
</dbReference>
<dbReference type="Gene3D" id="1.10.10.60">
    <property type="entry name" value="Homeodomain-like"/>
    <property type="match status" value="2"/>
</dbReference>
<dbReference type="EMBL" id="MCGH01000003">
    <property type="protein sequence ID" value="ODM04026.1"/>
    <property type="molecule type" value="Genomic_DNA"/>
</dbReference>
<reference evidence="5 8" key="1">
    <citation type="submission" date="2016-07" db="EMBL/GenBank/DDBJ databases">
        <title>Characterization of isolates of Eisenbergiella tayi derived from blood cultures, using whole genome sequencing.</title>
        <authorList>
            <person name="Burdz T."/>
            <person name="Wiebe D."/>
            <person name="Huynh C."/>
            <person name="Bernard K."/>
        </authorList>
    </citation>
    <scope>NUCLEOTIDE SEQUENCE [LARGE SCALE GENOMIC DNA]</scope>
    <source>
        <strain evidence="5 8">NML 110608</strain>
    </source>
</reference>
<dbReference type="AlphaFoldDB" id="A0A1E3A733"/>
<evidence type="ECO:0000313" key="7">
    <source>
        <dbReference type="EMBL" id="ODR45577.1"/>
    </source>
</evidence>
<keyword evidence="10" id="KW-1185">Reference proteome</keyword>
<dbReference type="Proteomes" id="UP000094271">
    <property type="component" value="Unassembled WGS sequence"/>
</dbReference>
<dbReference type="PANTHER" id="PTHR43280:SF2">
    <property type="entry name" value="HTH-TYPE TRANSCRIPTIONAL REGULATOR EXSA"/>
    <property type="match status" value="1"/>
</dbReference>
<evidence type="ECO:0000313" key="9">
    <source>
        <dbReference type="Proteomes" id="UP000094271"/>
    </source>
</evidence>
<dbReference type="SUPFAM" id="SSF46689">
    <property type="entry name" value="Homeodomain-like"/>
    <property type="match status" value="1"/>
</dbReference>
<dbReference type="PRINTS" id="PR00032">
    <property type="entry name" value="HTHARAC"/>
</dbReference>
<dbReference type="InterPro" id="IPR018062">
    <property type="entry name" value="HTH_AraC-typ_CS"/>
</dbReference>
<organism evidence="5 8">
    <name type="scientific">Eisenbergiella tayi</name>
    <dbReference type="NCBI Taxonomy" id="1432052"/>
    <lineage>
        <taxon>Bacteria</taxon>
        <taxon>Bacillati</taxon>
        <taxon>Bacillota</taxon>
        <taxon>Clostridia</taxon>
        <taxon>Lachnospirales</taxon>
        <taxon>Lachnospiraceae</taxon>
        <taxon>Eisenbergiella</taxon>
    </lineage>
</organism>
<evidence type="ECO:0000256" key="2">
    <source>
        <dbReference type="ARBA" id="ARBA00023125"/>
    </source>
</evidence>
<comment type="caution">
    <text evidence="5">The sequence shown here is derived from an EMBL/GenBank/DDBJ whole genome shotgun (WGS) entry which is preliminary data.</text>
</comment>
<evidence type="ECO:0000256" key="1">
    <source>
        <dbReference type="ARBA" id="ARBA00023015"/>
    </source>
</evidence>
<dbReference type="OrthoDB" id="2599717at2"/>
<evidence type="ECO:0000313" key="5">
    <source>
        <dbReference type="EMBL" id="ODM04026.1"/>
    </source>
</evidence>
<dbReference type="GO" id="GO:0043565">
    <property type="term" value="F:sequence-specific DNA binding"/>
    <property type="evidence" value="ECO:0007669"/>
    <property type="project" value="InterPro"/>
</dbReference>
<dbReference type="InterPro" id="IPR009057">
    <property type="entry name" value="Homeodomain-like_sf"/>
</dbReference>
<dbReference type="PANTHER" id="PTHR43280">
    <property type="entry name" value="ARAC-FAMILY TRANSCRIPTIONAL REGULATOR"/>
    <property type="match status" value="1"/>
</dbReference>
<evidence type="ECO:0000313" key="6">
    <source>
        <dbReference type="EMBL" id="ODR44523.1"/>
    </source>
</evidence>
<dbReference type="InterPro" id="IPR018060">
    <property type="entry name" value="HTH_AraC"/>
</dbReference>
<dbReference type="GO" id="GO:0003700">
    <property type="term" value="F:DNA-binding transcription factor activity"/>
    <property type="evidence" value="ECO:0007669"/>
    <property type="project" value="InterPro"/>
</dbReference>
<keyword evidence="2" id="KW-0238">DNA-binding</keyword>
<gene>
    <name evidence="5" type="primary">rhaR_13</name>
    <name evidence="7" type="ORF">BEI59_26335</name>
    <name evidence="5" type="ORF">BEI61_04829</name>
    <name evidence="6" type="ORF">BEI63_30770</name>
</gene>
<dbReference type="Proteomes" id="UP000094869">
    <property type="component" value="Unassembled WGS sequence"/>
</dbReference>
<dbReference type="Proteomes" id="UP000094067">
    <property type="component" value="Unassembled WGS sequence"/>
</dbReference>
<reference evidence="6 10" key="2">
    <citation type="submission" date="2016-08" db="EMBL/GenBank/DDBJ databases">
        <title>Characterization of Isolates of Eisenbergiella tayi Derived from Blood Cultures, Using Whole Genome Sequencing.</title>
        <authorList>
            <person name="Bernier A.-M."/>
            <person name="Burdz T."/>
            <person name="Wiebe D."/>
            <person name="Bernard K."/>
        </authorList>
    </citation>
    <scope>NUCLEOTIDE SEQUENCE [LARGE SCALE GENOMIC DNA]</scope>
    <source>
        <strain evidence="6 10">NML120146</strain>
    </source>
</reference>
<dbReference type="PROSITE" id="PS01124">
    <property type="entry name" value="HTH_ARAC_FAMILY_2"/>
    <property type="match status" value="1"/>
</dbReference>
<name>A0A1E3A733_9FIRM</name>